<keyword evidence="2" id="KW-0408">Iron</keyword>
<dbReference type="Pfam" id="PF13187">
    <property type="entry name" value="Fer4_9"/>
    <property type="match status" value="1"/>
</dbReference>
<dbReference type="InterPro" id="IPR017896">
    <property type="entry name" value="4Fe4S_Fe-S-bd"/>
</dbReference>
<evidence type="ECO:0000259" key="4">
    <source>
        <dbReference type="PROSITE" id="PS51085"/>
    </source>
</evidence>
<evidence type="ECO:0000313" key="7">
    <source>
        <dbReference type="Proteomes" id="UP000616499"/>
    </source>
</evidence>
<dbReference type="SUPFAM" id="SSF46548">
    <property type="entry name" value="alpha-helical ferredoxin"/>
    <property type="match status" value="1"/>
</dbReference>
<organism evidence="6 7">
    <name type="scientific">Pseudomonas asuensis</name>
    <dbReference type="NCBI Taxonomy" id="1825787"/>
    <lineage>
        <taxon>Bacteria</taxon>
        <taxon>Pseudomonadati</taxon>
        <taxon>Pseudomonadota</taxon>
        <taxon>Gammaproteobacteria</taxon>
        <taxon>Pseudomonadales</taxon>
        <taxon>Pseudomonadaceae</taxon>
        <taxon>Pseudomonas</taxon>
    </lineage>
</organism>
<feature type="domain" description="4Fe-4S ferredoxin-type" evidence="5">
    <location>
        <begin position="144"/>
        <end position="172"/>
    </location>
</feature>
<proteinExistence type="predicted"/>
<sequence length="211" mass="23236">MTDLSARVTINGHIIKTSTSRSLLEAVIDSGQPLTDGVGCMGQGVCGSCRVLLRRKDSREVTTALACETAVEDGMQVSFLDHLPMNRHHTYTTNDWDDTWNLLNRINQTFPEASRCRHCGGCDRSCPKHLDVQKGVNLAAAGDLSAAKVFDECIMCNLCTIACPEHISPNHLGLYIRRMTASVMLRPSDLLLRLRQIDLGVMPVDPDVELT</sequence>
<evidence type="ECO:0008006" key="8">
    <source>
        <dbReference type="Google" id="ProtNLM"/>
    </source>
</evidence>
<dbReference type="InterPro" id="IPR001041">
    <property type="entry name" value="2Fe-2S_ferredoxin-type"/>
</dbReference>
<name>A0ABQ2GJE2_9PSED</name>
<dbReference type="PROSITE" id="PS51379">
    <property type="entry name" value="4FE4S_FER_2"/>
    <property type="match status" value="2"/>
</dbReference>
<evidence type="ECO:0000256" key="1">
    <source>
        <dbReference type="ARBA" id="ARBA00022723"/>
    </source>
</evidence>
<keyword evidence="3" id="KW-0411">Iron-sulfur</keyword>
<dbReference type="RefSeq" id="WP_188864636.1">
    <property type="nucleotide sequence ID" value="NZ_BMNW01000001.1"/>
</dbReference>
<reference evidence="7" key="1">
    <citation type="journal article" date="2019" name="Int. J. Syst. Evol. Microbiol.">
        <title>The Global Catalogue of Microorganisms (GCM) 10K type strain sequencing project: providing services to taxonomists for standard genome sequencing and annotation.</title>
        <authorList>
            <consortium name="The Broad Institute Genomics Platform"/>
            <consortium name="The Broad Institute Genome Sequencing Center for Infectious Disease"/>
            <person name="Wu L."/>
            <person name="Ma J."/>
        </authorList>
    </citation>
    <scope>NUCLEOTIDE SEQUENCE [LARGE SCALE GENOMIC DNA]</scope>
    <source>
        <strain evidence="7">JCM 13501</strain>
    </source>
</reference>
<dbReference type="PROSITE" id="PS51085">
    <property type="entry name" value="2FE2S_FER_2"/>
    <property type="match status" value="1"/>
</dbReference>
<evidence type="ECO:0000259" key="5">
    <source>
        <dbReference type="PROSITE" id="PS51379"/>
    </source>
</evidence>
<comment type="caution">
    <text evidence="6">The sequence shown here is derived from an EMBL/GenBank/DDBJ whole genome shotgun (WGS) entry which is preliminary data.</text>
</comment>
<dbReference type="Proteomes" id="UP000616499">
    <property type="component" value="Unassembled WGS sequence"/>
</dbReference>
<dbReference type="Gene3D" id="3.30.70.20">
    <property type="match status" value="1"/>
</dbReference>
<evidence type="ECO:0000313" key="6">
    <source>
        <dbReference type="EMBL" id="GGL98353.1"/>
    </source>
</evidence>
<dbReference type="InterPro" id="IPR036010">
    <property type="entry name" value="2Fe-2S_ferredoxin-like_sf"/>
</dbReference>
<dbReference type="EMBL" id="BMNW01000001">
    <property type="protein sequence ID" value="GGL98353.1"/>
    <property type="molecule type" value="Genomic_DNA"/>
</dbReference>
<gene>
    <name evidence="6" type="ORF">GCM10009425_06790</name>
</gene>
<accession>A0ABQ2GJE2</accession>
<feature type="domain" description="4Fe-4S ferredoxin-type" evidence="5">
    <location>
        <begin position="107"/>
        <end position="135"/>
    </location>
</feature>
<protein>
    <recommendedName>
        <fullName evidence="8">2Fe-2S iron-sulfur cluster binding domain-containing protein</fullName>
    </recommendedName>
</protein>
<dbReference type="InterPro" id="IPR017900">
    <property type="entry name" value="4Fe4S_Fe_S_CS"/>
</dbReference>
<evidence type="ECO:0000256" key="2">
    <source>
        <dbReference type="ARBA" id="ARBA00023004"/>
    </source>
</evidence>
<keyword evidence="7" id="KW-1185">Reference proteome</keyword>
<keyword evidence="1" id="KW-0479">Metal-binding</keyword>
<dbReference type="PROSITE" id="PS00198">
    <property type="entry name" value="4FE4S_FER_1"/>
    <property type="match status" value="1"/>
</dbReference>
<feature type="domain" description="2Fe-2S ferredoxin-type" evidence="4">
    <location>
        <begin position="6"/>
        <end position="83"/>
    </location>
</feature>
<dbReference type="SUPFAM" id="SSF54292">
    <property type="entry name" value="2Fe-2S ferredoxin-like"/>
    <property type="match status" value="1"/>
</dbReference>
<evidence type="ECO:0000256" key="3">
    <source>
        <dbReference type="ARBA" id="ARBA00023014"/>
    </source>
</evidence>